<dbReference type="GO" id="GO:0016787">
    <property type="term" value="F:hydrolase activity"/>
    <property type="evidence" value="ECO:0007669"/>
    <property type="project" value="UniProtKB-KW"/>
</dbReference>
<dbReference type="EMBL" id="JBHSFA010000005">
    <property type="protein sequence ID" value="MFC4542161.1"/>
    <property type="molecule type" value="Genomic_DNA"/>
</dbReference>
<name>A0ABD5PQD8_9EURY</name>
<dbReference type="Proteomes" id="UP001595898">
    <property type="component" value="Unassembled WGS sequence"/>
</dbReference>
<dbReference type="RefSeq" id="WP_250141563.1">
    <property type="nucleotide sequence ID" value="NZ_JALIQP010000004.1"/>
</dbReference>
<evidence type="ECO:0000256" key="3">
    <source>
        <dbReference type="ARBA" id="ARBA00023186"/>
    </source>
</evidence>
<evidence type="ECO:0000256" key="5">
    <source>
        <dbReference type="ARBA" id="ARBA00049117"/>
    </source>
</evidence>
<keyword evidence="3" id="KW-0143">Chaperone</keyword>
<evidence type="ECO:0000313" key="8">
    <source>
        <dbReference type="EMBL" id="MFC4542161.1"/>
    </source>
</evidence>
<evidence type="ECO:0000313" key="9">
    <source>
        <dbReference type="Proteomes" id="UP001595898"/>
    </source>
</evidence>
<dbReference type="InterPro" id="IPR036627">
    <property type="entry name" value="CobW-likC_sf"/>
</dbReference>
<reference evidence="8 9" key="1">
    <citation type="journal article" date="2019" name="Int. J. Syst. Evol. Microbiol.">
        <title>The Global Catalogue of Microorganisms (GCM) 10K type strain sequencing project: providing services to taxonomists for standard genome sequencing and annotation.</title>
        <authorList>
            <consortium name="The Broad Institute Genomics Platform"/>
            <consortium name="The Broad Institute Genome Sequencing Center for Infectious Disease"/>
            <person name="Wu L."/>
            <person name="Ma J."/>
        </authorList>
    </citation>
    <scope>NUCLEOTIDE SEQUENCE [LARGE SCALE GENOMIC DNA]</scope>
    <source>
        <strain evidence="8 9">WLHS5</strain>
    </source>
</reference>
<evidence type="ECO:0000256" key="2">
    <source>
        <dbReference type="ARBA" id="ARBA00022801"/>
    </source>
</evidence>
<dbReference type="Pfam" id="PF07683">
    <property type="entry name" value="CobW_C"/>
    <property type="match status" value="1"/>
</dbReference>
<protein>
    <submittedName>
        <fullName evidence="8">CobW family GTP-binding protein</fullName>
    </submittedName>
</protein>
<organism evidence="8 9">
    <name type="scientific">Halosolutus amylolyticus</name>
    <dbReference type="NCBI Taxonomy" id="2932267"/>
    <lineage>
        <taxon>Archaea</taxon>
        <taxon>Methanobacteriati</taxon>
        <taxon>Methanobacteriota</taxon>
        <taxon>Stenosarchaea group</taxon>
        <taxon>Halobacteria</taxon>
        <taxon>Halobacteriales</taxon>
        <taxon>Natrialbaceae</taxon>
        <taxon>Halosolutus</taxon>
    </lineage>
</organism>
<keyword evidence="2" id="KW-0378">Hydrolase</keyword>
<evidence type="ECO:0000256" key="6">
    <source>
        <dbReference type="SAM" id="MobiDB-lite"/>
    </source>
</evidence>
<dbReference type="AlphaFoldDB" id="A0ABD5PQD8"/>
<gene>
    <name evidence="8" type="ORF">ACFO5R_09495</name>
</gene>
<dbReference type="InterPro" id="IPR003495">
    <property type="entry name" value="CobW/HypB/UreG_nucleotide-bd"/>
</dbReference>
<dbReference type="InterPro" id="IPR011629">
    <property type="entry name" value="CobW-like_C"/>
</dbReference>
<comment type="similarity">
    <text evidence="4">Belongs to the SIMIBI class G3E GTPase family. ZNG1 subfamily.</text>
</comment>
<dbReference type="InterPro" id="IPR027417">
    <property type="entry name" value="P-loop_NTPase"/>
</dbReference>
<feature type="region of interest" description="Disordered" evidence="6">
    <location>
        <begin position="236"/>
        <end position="264"/>
    </location>
</feature>
<feature type="domain" description="CobW C-terminal" evidence="7">
    <location>
        <begin position="272"/>
        <end position="362"/>
    </location>
</feature>
<comment type="catalytic activity">
    <reaction evidence="5">
        <text>GTP + H2O = GDP + phosphate + H(+)</text>
        <dbReference type="Rhea" id="RHEA:19669"/>
        <dbReference type="ChEBI" id="CHEBI:15377"/>
        <dbReference type="ChEBI" id="CHEBI:15378"/>
        <dbReference type="ChEBI" id="CHEBI:37565"/>
        <dbReference type="ChEBI" id="CHEBI:43474"/>
        <dbReference type="ChEBI" id="CHEBI:58189"/>
    </reaction>
    <physiologicalReaction direction="left-to-right" evidence="5">
        <dbReference type="Rhea" id="RHEA:19670"/>
    </physiologicalReaction>
</comment>
<dbReference type="Pfam" id="PF02492">
    <property type="entry name" value="cobW"/>
    <property type="match status" value="1"/>
</dbReference>
<comment type="caution">
    <text evidence="8">The sequence shown here is derived from an EMBL/GenBank/DDBJ whole genome shotgun (WGS) entry which is preliminary data.</text>
</comment>
<proteinExistence type="inferred from homology"/>
<sequence>MAQHTDRIPVTVLSGYLGAGKTTLVNHVLSNPGGREIAVIVNDMGEVNVDADLIARENEDDGIVDLSNGCICCRLQGDLLEEARRLAQEREFEYLLVESSGISEPIPVAQVFTEGTDASDIDPTERFRLDTMVTVLDTYGFWKEFDAGETLPEHAQPDERRPLSEVLVEGIEFCDVLLMNKTDMVPDDVVDEIETVVDRLQPRAERVRTSYCEVDPDLVLGTGRFDFEEAKRSQGWKRELRGEGHGHDHGETDAAGHDGHAHEQRAADLHGVSSFVFRADAPFRPDELADWLEEWDGSIVRAKGVCHVAGHDEVIGLSQAGPAVQAGPIGEWRPDDDRRTQLVFIGRGMDEERIREELEAMVVDAAAGIEDEEWTEPFPL</sequence>
<keyword evidence="1" id="KW-0547">Nucleotide-binding</keyword>
<evidence type="ECO:0000256" key="4">
    <source>
        <dbReference type="ARBA" id="ARBA00034320"/>
    </source>
</evidence>
<dbReference type="InterPro" id="IPR051927">
    <property type="entry name" value="Zn_Chap_cDPG_Synth"/>
</dbReference>
<dbReference type="PANTHER" id="PTHR43603">
    <property type="entry name" value="COBW DOMAIN-CONTAINING PROTEIN DDB_G0274527"/>
    <property type="match status" value="1"/>
</dbReference>
<dbReference type="SUPFAM" id="SSF52540">
    <property type="entry name" value="P-loop containing nucleoside triphosphate hydrolases"/>
    <property type="match status" value="1"/>
</dbReference>
<dbReference type="PANTHER" id="PTHR43603:SF1">
    <property type="entry name" value="ZINC-REGULATED GTPASE METALLOPROTEIN ACTIVATOR 1"/>
    <property type="match status" value="1"/>
</dbReference>
<keyword evidence="9" id="KW-1185">Reference proteome</keyword>
<accession>A0ABD5PQD8</accession>
<evidence type="ECO:0000259" key="7">
    <source>
        <dbReference type="SMART" id="SM00833"/>
    </source>
</evidence>
<dbReference type="CDD" id="cd03112">
    <property type="entry name" value="CobW-like"/>
    <property type="match status" value="1"/>
</dbReference>
<dbReference type="Gene3D" id="3.40.50.300">
    <property type="entry name" value="P-loop containing nucleotide triphosphate hydrolases"/>
    <property type="match status" value="1"/>
</dbReference>
<evidence type="ECO:0000256" key="1">
    <source>
        <dbReference type="ARBA" id="ARBA00022741"/>
    </source>
</evidence>
<dbReference type="SUPFAM" id="SSF90002">
    <property type="entry name" value="Hypothetical protein YjiA, C-terminal domain"/>
    <property type="match status" value="1"/>
</dbReference>
<dbReference type="Gene3D" id="3.30.1220.10">
    <property type="entry name" value="CobW-like, C-terminal domain"/>
    <property type="match status" value="1"/>
</dbReference>
<dbReference type="GO" id="GO:0000166">
    <property type="term" value="F:nucleotide binding"/>
    <property type="evidence" value="ECO:0007669"/>
    <property type="project" value="UniProtKB-KW"/>
</dbReference>
<dbReference type="SMART" id="SM00833">
    <property type="entry name" value="CobW_C"/>
    <property type="match status" value="1"/>
</dbReference>